<reference evidence="2" key="1">
    <citation type="journal article" date="2020" name="Stud. Mycol.">
        <title>101 Dothideomycetes genomes: a test case for predicting lifestyles and emergence of pathogens.</title>
        <authorList>
            <person name="Haridas S."/>
            <person name="Albert R."/>
            <person name="Binder M."/>
            <person name="Bloem J."/>
            <person name="Labutti K."/>
            <person name="Salamov A."/>
            <person name="Andreopoulos B."/>
            <person name="Baker S."/>
            <person name="Barry K."/>
            <person name="Bills G."/>
            <person name="Bluhm B."/>
            <person name="Cannon C."/>
            <person name="Castanera R."/>
            <person name="Culley D."/>
            <person name="Daum C."/>
            <person name="Ezra D."/>
            <person name="Gonzalez J."/>
            <person name="Henrissat B."/>
            <person name="Kuo A."/>
            <person name="Liang C."/>
            <person name="Lipzen A."/>
            <person name="Lutzoni F."/>
            <person name="Magnuson J."/>
            <person name="Mondo S."/>
            <person name="Nolan M."/>
            <person name="Ohm R."/>
            <person name="Pangilinan J."/>
            <person name="Park H.-J."/>
            <person name="Ramirez L."/>
            <person name="Alfaro M."/>
            <person name="Sun H."/>
            <person name="Tritt A."/>
            <person name="Yoshinaga Y."/>
            <person name="Zwiers L.-H."/>
            <person name="Turgeon B."/>
            <person name="Goodwin S."/>
            <person name="Spatafora J."/>
            <person name="Crous P."/>
            <person name="Grigoriev I."/>
        </authorList>
    </citation>
    <scope>NUCLEOTIDE SEQUENCE</scope>
    <source>
        <strain evidence="2">CBS 119687</strain>
    </source>
</reference>
<evidence type="ECO:0000313" key="3">
    <source>
        <dbReference type="Proteomes" id="UP000799771"/>
    </source>
</evidence>
<name>A0A6A6AHW4_9PLEO</name>
<keyword evidence="3" id="KW-1185">Reference proteome</keyword>
<dbReference type="Proteomes" id="UP000799771">
    <property type="component" value="Unassembled WGS sequence"/>
</dbReference>
<keyword evidence="1" id="KW-1133">Transmembrane helix</keyword>
<dbReference type="GeneID" id="54402904"/>
<gene>
    <name evidence="2" type="ORF">P153DRAFT_198124</name>
</gene>
<keyword evidence="1" id="KW-0472">Membrane</keyword>
<dbReference type="EMBL" id="ML977502">
    <property type="protein sequence ID" value="KAF2131539.1"/>
    <property type="molecule type" value="Genomic_DNA"/>
</dbReference>
<accession>A0A6A6AHW4</accession>
<evidence type="ECO:0000256" key="1">
    <source>
        <dbReference type="SAM" id="Phobius"/>
    </source>
</evidence>
<dbReference type="AlphaFoldDB" id="A0A6A6AHW4"/>
<feature type="transmembrane region" description="Helical" evidence="1">
    <location>
        <begin position="68"/>
        <end position="85"/>
    </location>
</feature>
<evidence type="ECO:0000313" key="2">
    <source>
        <dbReference type="EMBL" id="KAF2131539.1"/>
    </source>
</evidence>
<keyword evidence="1" id="KW-0812">Transmembrane</keyword>
<organism evidence="2 3">
    <name type="scientific">Dothidotthia symphoricarpi CBS 119687</name>
    <dbReference type="NCBI Taxonomy" id="1392245"/>
    <lineage>
        <taxon>Eukaryota</taxon>
        <taxon>Fungi</taxon>
        <taxon>Dikarya</taxon>
        <taxon>Ascomycota</taxon>
        <taxon>Pezizomycotina</taxon>
        <taxon>Dothideomycetes</taxon>
        <taxon>Pleosporomycetidae</taxon>
        <taxon>Pleosporales</taxon>
        <taxon>Dothidotthiaceae</taxon>
        <taxon>Dothidotthia</taxon>
    </lineage>
</organism>
<proteinExistence type="predicted"/>
<sequence length="143" mass="16820">MVSVHSLYLAIFLPHPQRCHQLQLQPQHQDYYYHRRRRHHQRVKFSVFWRAAACHQAIQKRSIFHHPGPGRICSVFSLFYVFIYLRKLRRRNYTMCAAYSEVSGLTSAISKTRGIACLSFGIVQISRGFQIAFLASFSIFSRI</sequence>
<protein>
    <submittedName>
        <fullName evidence="2">Uncharacterized protein</fullName>
    </submittedName>
</protein>
<dbReference type="RefSeq" id="XP_033525926.1">
    <property type="nucleotide sequence ID" value="XM_033662472.1"/>
</dbReference>